<dbReference type="AlphaFoldDB" id="X0YRU6"/>
<dbReference type="EMBL" id="BARS01056042">
    <property type="protein sequence ID" value="GAG51108.1"/>
    <property type="molecule type" value="Genomic_DNA"/>
</dbReference>
<name>X0YRU6_9ZZZZ</name>
<feature type="non-terminal residue" evidence="1">
    <location>
        <position position="189"/>
    </location>
</feature>
<dbReference type="SMART" id="SM00028">
    <property type="entry name" value="TPR"/>
    <property type="match status" value="2"/>
</dbReference>
<protein>
    <submittedName>
        <fullName evidence="1">Uncharacterized protein</fullName>
    </submittedName>
</protein>
<evidence type="ECO:0000313" key="1">
    <source>
        <dbReference type="EMBL" id="GAG51108.1"/>
    </source>
</evidence>
<accession>X0YRU6</accession>
<dbReference type="PROSITE" id="PS50005">
    <property type="entry name" value="TPR"/>
    <property type="match status" value="1"/>
</dbReference>
<dbReference type="Pfam" id="PF13414">
    <property type="entry name" value="TPR_11"/>
    <property type="match status" value="1"/>
</dbReference>
<dbReference type="SUPFAM" id="SSF48452">
    <property type="entry name" value="TPR-like"/>
    <property type="match status" value="1"/>
</dbReference>
<comment type="caution">
    <text evidence="1">The sequence shown here is derived from an EMBL/GenBank/DDBJ whole genome shotgun (WGS) entry which is preliminary data.</text>
</comment>
<reference evidence="1" key="1">
    <citation type="journal article" date="2014" name="Front. Microbiol.">
        <title>High frequency of phylogenetically diverse reductive dehalogenase-homologous genes in deep subseafloor sedimentary metagenomes.</title>
        <authorList>
            <person name="Kawai M."/>
            <person name="Futagami T."/>
            <person name="Toyoda A."/>
            <person name="Takaki Y."/>
            <person name="Nishi S."/>
            <person name="Hori S."/>
            <person name="Arai W."/>
            <person name="Tsubouchi T."/>
            <person name="Morono Y."/>
            <person name="Uchiyama I."/>
            <person name="Ito T."/>
            <person name="Fujiyama A."/>
            <person name="Inagaki F."/>
            <person name="Takami H."/>
        </authorList>
    </citation>
    <scope>NUCLEOTIDE SEQUENCE</scope>
    <source>
        <strain evidence="1">Expedition CK06-06</strain>
    </source>
</reference>
<sequence length="189" mass="21472">SAIGPRFGLSLGIVEVLIDNAGRYVPHHVNLLSLANGTHRFIDAWYGSRNIRHRRIGAIVDGVPRDINEEELSGIQDLRGLPERCIDAITLYIKGNRFLDRDELDEAIKHYSEAIELYPNNSRAFYNRALAHDRKGDTEEANLDYAHALKDESSLIRVLATIEELEDVIKLDEKGIGELEQDIYLWHKG</sequence>
<dbReference type="InterPro" id="IPR019734">
    <property type="entry name" value="TPR_rpt"/>
</dbReference>
<dbReference type="InterPro" id="IPR011990">
    <property type="entry name" value="TPR-like_helical_dom_sf"/>
</dbReference>
<gene>
    <name evidence="1" type="ORF">S01H1_82633</name>
</gene>
<dbReference type="Gene3D" id="1.25.40.10">
    <property type="entry name" value="Tetratricopeptide repeat domain"/>
    <property type="match status" value="1"/>
</dbReference>
<organism evidence="1">
    <name type="scientific">marine sediment metagenome</name>
    <dbReference type="NCBI Taxonomy" id="412755"/>
    <lineage>
        <taxon>unclassified sequences</taxon>
        <taxon>metagenomes</taxon>
        <taxon>ecological metagenomes</taxon>
    </lineage>
</organism>
<feature type="non-terminal residue" evidence="1">
    <location>
        <position position="1"/>
    </location>
</feature>
<proteinExistence type="predicted"/>